<feature type="region of interest" description="Disordered" evidence="1">
    <location>
        <begin position="14"/>
        <end position="100"/>
    </location>
</feature>
<keyword evidence="3" id="KW-1185">Reference proteome</keyword>
<organism evidence="2 3">
    <name type="scientific">Myotis davidii</name>
    <name type="common">David's myotis</name>
    <dbReference type="NCBI Taxonomy" id="225400"/>
    <lineage>
        <taxon>Eukaryota</taxon>
        <taxon>Metazoa</taxon>
        <taxon>Chordata</taxon>
        <taxon>Craniata</taxon>
        <taxon>Vertebrata</taxon>
        <taxon>Euteleostomi</taxon>
        <taxon>Mammalia</taxon>
        <taxon>Eutheria</taxon>
        <taxon>Laurasiatheria</taxon>
        <taxon>Chiroptera</taxon>
        <taxon>Yangochiroptera</taxon>
        <taxon>Vespertilionidae</taxon>
        <taxon>Myotis</taxon>
    </lineage>
</organism>
<sequence>MSCYSYHVVPAARRRKATRLHRWREREEKNRLENQNSVVADTSSRQPRNTPKAREGEAACLTDQRPFLEPGLHPGRGVCEEPKAGENPGEEPGANSQIQQ</sequence>
<dbReference type="AlphaFoldDB" id="L5MAJ4"/>
<feature type="compositionally biased region" description="Basic residues" evidence="1">
    <location>
        <begin position="14"/>
        <end position="23"/>
    </location>
</feature>
<accession>L5MAJ4</accession>
<gene>
    <name evidence="2" type="ORF">MDA_GLEAN10015502</name>
</gene>
<proteinExistence type="predicted"/>
<evidence type="ECO:0000256" key="1">
    <source>
        <dbReference type="SAM" id="MobiDB-lite"/>
    </source>
</evidence>
<evidence type="ECO:0000313" key="3">
    <source>
        <dbReference type="Proteomes" id="UP000010556"/>
    </source>
</evidence>
<reference evidence="3" key="1">
    <citation type="journal article" date="2013" name="Science">
        <title>Comparative analysis of bat genomes provides insight into the evolution of flight and immunity.</title>
        <authorList>
            <person name="Zhang G."/>
            <person name="Cowled C."/>
            <person name="Shi Z."/>
            <person name="Huang Z."/>
            <person name="Bishop-Lilly K.A."/>
            <person name="Fang X."/>
            <person name="Wynne J.W."/>
            <person name="Xiong Z."/>
            <person name="Baker M.L."/>
            <person name="Zhao W."/>
            <person name="Tachedjian M."/>
            <person name="Zhu Y."/>
            <person name="Zhou P."/>
            <person name="Jiang X."/>
            <person name="Ng J."/>
            <person name="Yang L."/>
            <person name="Wu L."/>
            <person name="Xiao J."/>
            <person name="Feng Y."/>
            <person name="Chen Y."/>
            <person name="Sun X."/>
            <person name="Zhang Y."/>
            <person name="Marsh G.A."/>
            <person name="Crameri G."/>
            <person name="Broder C.C."/>
            <person name="Frey K.G."/>
            <person name="Wang L.F."/>
            <person name="Wang J."/>
        </authorList>
    </citation>
    <scope>NUCLEOTIDE SEQUENCE [LARGE SCALE GENOMIC DNA]</scope>
</reference>
<dbReference type="Proteomes" id="UP000010556">
    <property type="component" value="Unassembled WGS sequence"/>
</dbReference>
<dbReference type="EMBL" id="KB102468">
    <property type="protein sequence ID" value="ELK35342.1"/>
    <property type="molecule type" value="Genomic_DNA"/>
</dbReference>
<evidence type="ECO:0000313" key="2">
    <source>
        <dbReference type="EMBL" id="ELK35342.1"/>
    </source>
</evidence>
<protein>
    <submittedName>
        <fullName evidence="2">Uncharacterized protein</fullName>
    </submittedName>
</protein>
<feature type="compositionally biased region" description="Polar residues" evidence="1">
    <location>
        <begin position="33"/>
        <end position="49"/>
    </location>
</feature>
<name>L5MAJ4_MYODS</name>